<evidence type="ECO:0000256" key="1">
    <source>
        <dbReference type="SAM" id="MobiDB-lite"/>
    </source>
</evidence>
<evidence type="ECO:0008006" key="4">
    <source>
        <dbReference type="Google" id="ProtNLM"/>
    </source>
</evidence>
<keyword evidence="3" id="KW-1185">Reference proteome</keyword>
<sequence>MASVYVSMSRVEVSDAAAKDITLQGSSGHRFLDLPLEARHRIYEYMDFTGVPWGDELKILRLTTWKVPGMLYTNGKIRAEIMNHYRTYRFRYEVMPKYKWRLNVGSETITEIATYNPLCRLEPHLKVLVNPRMPHHVELQHLQLEYMGRGPVGFFNVDYQGGYLNVTGETCGGLQCVFHFRGGLWLYHAASKVLLRSIRKRGGYGFALPELKLATMMVQRSASRLVEEMRQEDPEDLLSSMDPPDLLRRSSSTTSLIDLDSPPPVGISQDDDPVDLMDFSSQTLSPLSHESLRPLKTSRNSPLTFFDLPCDIRKKIYQLYDAACNYSLAAMNRVQQNYHDAVVDEPADIRHFQPYDLLYADERIRNQILSCFSYVRFHMSISWFQKRPSLGSTLGKDIIDWMARSSNHLAELRRLNIDSMGILPIKIDVLPDLFMYEEVVVGVTNDARKQRWKPGVKYLVHVMGSAEFTKRHKNFTATLAEELKASIDERKGSGVSLKEIELIIIAVYDFAKQMEKVAHGMQLDMKKRKERKIRVDHSARQTRFRPGLKTRMSLQKEKKPPGSRRAGFIDAYDELMETGEISREVYRDEDDLKMRQKLWAESNNKFEGLQFVTAESGNDELEMVDLISF</sequence>
<dbReference type="OrthoDB" id="3897761at2759"/>
<name>A0A2P8A5D6_9PEZI</name>
<comment type="caution">
    <text evidence="2">The sequence shown here is derived from an EMBL/GenBank/DDBJ whole genome shotgun (WGS) entry which is preliminary data.</text>
</comment>
<dbReference type="AlphaFoldDB" id="A0A2P8A5D6"/>
<feature type="region of interest" description="Disordered" evidence="1">
    <location>
        <begin position="253"/>
        <end position="272"/>
    </location>
</feature>
<gene>
    <name evidence="2" type="ORF">B9Z65_4544</name>
</gene>
<dbReference type="EMBL" id="NHZQ01000066">
    <property type="protein sequence ID" value="PSK55666.1"/>
    <property type="molecule type" value="Genomic_DNA"/>
</dbReference>
<reference evidence="2 3" key="1">
    <citation type="submission" date="2017-05" db="EMBL/GenBank/DDBJ databases">
        <title>Draft genome sequence of Elsinoe australis.</title>
        <authorList>
            <person name="Cheng Q."/>
        </authorList>
    </citation>
    <scope>NUCLEOTIDE SEQUENCE [LARGE SCALE GENOMIC DNA]</scope>
    <source>
        <strain evidence="2 3">NL1</strain>
    </source>
</reference>
<organism evidence="2 3">
    <name type="scientific">Elsinoe australis</name>
    <dbReference type="NCBI Taxonomy" id="40998"/>
    <lineage>
        <taxon>Eukaryota</taxon>
        <taxon>Fungi</taxon>
        <taxon>Dikarya</taxon>
        <taxon>Ascomycota</taxon>
        <taxon>Pezizomycotina</taxon>
        <taxon>Dothideomycetes</taxon>
        <taxon>Dothideomycetidae</taxon>
        <taxon>Myriangiales</taxon>
        <taxon>Elsinoaceae</taxon>
        <taxon>Elsinoe</taxon>
    </lineage>
</organism>
<protein>
    <recommendedName>
        <fullName evidence="4">F-box domain-containing protein</fullName>
    </recommendedName>
</protein>
<evidence type="ECO:0000313" key="2">
    <source>
        <dbReference type="EMBL" id="PSK55666.1"/>
    </source>
</evidence>
<accession>A0A2P8A5D6</accession>
<dbReference type="Proteomes" id="UP000243723">
    <property type="component" value="Unassembled WGS sequence"/>
</dbReference>
<evidence type="ECO:0000313" key="3">
    <source>
        <dbReference type="Proteomes" id="UP000243723"/>
    </source>
</evidence>
<proteinExistence type="predicted"/>